<protein>
    <submittedName>
        <fullName evidence="2">Uncharacterized protein</fullName>
    </submittedName>
</protein>
<accession>A0A919E814</accession>
<comment type="caution">
    <text evidence="2">The sequence shown here is derived from an EMBL/GenBank/DDBJ whole genome shotgun (WGS) entry which is preliminary data.</text>
</comment>
<keyword evidence="1" id="KW-0472">Membrane</keyword>
<name>A0A919E814_9ACTN</name>
<gene>
    <name evidence="2" type="ORF">GCM10010218_05570</name>
</gene>
<reference evidence="2" key="2">
    <citation type="submission" date="2020-09" db="EMBL/GenBank/DDBJ databases">
        <authorList>
            <person name="Sun Q."/>
            <person name="Ohkuma M."/>
        </authorList>
    </citation>
    <scope>NUCLEOTIDE SEQUENCE</scope>
    <source>
        <strain evidence="2">JCM 4059</strain>
    </source>
</reference>
<evidence type="ECO:0000256" key="1">
    <source>
        <dbReference type="SAM" id="Phobius"/>
    </source>
</evidence>
<dbReference type="EMBL" id="BNBD01000001">
    <property type="protein sequence ID" value="GHF27486.1"/>
    <property type="molecule type" value="Genomic_DNA"/>
</dbReference>
<keyword evidence="3" id="KW-1185">Reference proteome</keyword>
<keyword evidence="1" id="KW-0812">Transmembrane</keyword>
<keyword evidence="1" id="KW-1133">Transmembrane helix</keyword>
<dbReference type="AlphaFoldDB" id="A0A919E814"/>
<organism evidence="2 3">
    <name type="scientific">Streptomyces mashuensis</name>
    <dbReference type="NCBI Taxonomy" id="33904"/>
    <lineage>
        <taxon>Bacteria</taxon>
        <taxon>Bacillati</taxon>
        <taxon>Actinomycetota</taxon>
        <taxon>Actinomycetes</taxon>
        <taxon>Kitasatosporales</taxon>
        <taxon>Streptomycetaceae</taxon>
        <taxon>Streptomyces</taxon>
    </lineage>
</organism>
<evidence type="ECO:0000313" key="3">
    <source>
        <dbReference type="Proteomes" id="UP000638313"/>
    </source>
</evidence>
<reference evidence="2" key="1">
    <citation type="journal article" date="2014" name="Int. J. Syst. Evol. Microbiol.">
        <title>Complete genome sequence of Corynebacterium casei LMG S-19264T (=DSM 44701T), isolated from a smear-ripened cheese.</title>
        <authorList>
            <consortium name="US DOE Joint Genome Institute (JGI-PGF)"/>
            <person name="Walter F."/>
            <person name="Albersmeier A."/>
            <person name="Kalinowski J."/>
            <person name="Ruckert C."/>
        </authorList>
    </citation>
    <scope>NUCLEOTIDE SEQUENCE</scope>
    <source>
        <strain evidence="2">JCM 4059</strain>
    </source>
</reference>
<evidence type="ECO:0000313" key="2">
    <source>
        <dbReference type="EMBL" id="GHF27486.1"/>
    </source>
</evidence>
<dbReference type="Proteomes" id="UP000638313">
    <property type="component" value="Unassembled WGS sequence"/>
</dbReference>
<proteinExistence type="predicted"/>
<sequence>MLVFDNSASSLAGFLLCVHGPAEQGEGQVSLRDLPLVALALLSLILVALLLLAALGWSASAALCAIGSAGLIAAELRNRLA</sequence>
<feature type="transmembrane region" description="Helical" evidence="1">
    <location>
        <begin position="40"/>
        <end position="73"/>
    </location>
</feature>